<organism evidence="2 3">
    <name type="scientific">Ligilactobacillus equi DSM 15833 = JCM 10991</name>
    <dbReference type="NCBI Taxonomy" id="1423740"/>
    <lineage>
        <taxon>Bacteria</taxon>
        <taxon>Bacillati</taxon>
        <taxon>Bacillota</taxon>
        <taxon>Bacilli</taxon>
        <taxon>Lactobacillales</taxon>
        <taxon>Lactobacillaceae</taxon>
        <taxon>Ligilactobacillus</taxon>
    </lineage>
</organism>
<dbReference type="AlphaFoldDB" id="A0A0R1TX60"/>
<proteinExistence type="predicted"/>
<evidence type="ECO:0000313" key="2">
    <source>
        <dbReference type="EMBL" id="KRL83170.1"/>
    </source>
</evidence>
<dbReference type="PATRIC" id="fig|1423740.3.peg.784"/>
<dbReference type="Proteomes" id="UP000051048">
    <property type="component" value="Unassembled WGS sequence"/>
</dbReference>
<name>A0A0R1TX60_9LACO</name>
<dbReference type="STRING" id="1423740.FC36_GL000737"/>
<protein>
    <recommendedName>
        <fullName evidence="4">HNH endonuclease</fullName>
    </recommendedName>
</protein>
<evidence type="ECO:0008006" key="4">
    <source>
        <dbReference type="Google" id="ProtNLM"/>
    </source>
</evidence>
<sequence>MFNEVSPEKMGNQEINFSEFNGSTEVSEKSEENLDIKSLETRNEDLEGKEHEITGVPFERKTVTDVHGNPVEGVFPNFESRYTTELSPEHYLSSDSVQFHECNQNLYDYAEDNLAEATQIFDDDQLDQIREGERPEGYTWHHTEETGVMQLVDSDIHRQTAHTGGRFVWGGGTEMR</sequence>
<dbReference type="Pfam" id="PF12639">
    <property type="entry name" value="Colicin-DNase"/>
    <property type="match status" value="1"/>
</dbReference>
<reference evidence="2 3" key="1">
    <citation type="journal article" date="2015" name="Genome Announc.">
        <title>Expanding the biotechnology potential of lactobacilli through comparative genomics of 213 strains and associated genera.</title>
        <authorList>
            <person name="Sun Z."/>
            <person name="Harris H.M."/>
            <person name="McCann A."/>
            <person name="Guo C."/>
            <person name="Argimon S."/>
            <person name="Zhang W."/>
            <person name="Yang X."/>
            <person name="Jeffery I.B."/>
            <person name="Cooney J.C."/>
            <person name="Kagawa T.F."/>
            <person name="Liu W."/>
            <person name="Song Y."/>
            <person name="Salvetti E."/>
            <person name="Wrobel A."/>
            <person name="Rasinkangas P."/>
            <person name="Parkhill J."/>
            <person name="Rea M.C."/>
            <person name="O'Sullivan O."/>
            <person name="Ritari J."/>
            <person name="Douillard F.P."/>
            <person name="Paul Ross R."/>
            <person name="Yang R."/>
            <person name="Briner A.E."/>
            <person name="Felis G.E."/>
            <person name="de Vos W.M."/>
            <person name="Barrangou R."/>
            <person name="Klaenhammer T.R."/>
            <person name="Caufield P.W."/>
            <person name="Cui Y."/>
            <person name="Zhang H."/>
            <person name="O'Toole P.W."/>
        </authorList>
    </citation>
    <scope>NUCLEOTIDE SEQUENCE [LARGE SCALE GENOMIC DNA]</scope>
    <source>
        <strain evidence="2 3">DSM 15833</strain>
    </source>
</reference>
<evidence type="ECO:0000313" key="3">
    <source>
        <dbReference type="Proteomes" id="UP000051048"/>
    </source>
</evidence>
<feature type="compositionally biased region" description="Basic and acidic residues" evidence="1">
    <location>
        <begin position="26"/>
        <end position="42"/>
    </location>
</feature>
<evidence type="ECO:0000256" key="1">
    <source>
        <dbReference type="SAM" id="MobiDB-lite"/>
    </source>
</evidence>
<comment type="caution">
    <text evidence="2">The sequence shown here is derived from an EMBL/GenBank/DDBJ whole genome shotgun (WGS) entry which is preliminary data.</text>
</comment>
<dbReference type="RefSeq" id="WP_025020912.1">
    <property type="nucleotide sequence ID" value="NZ_AZFH01000015.1"/>
</dbReference>
<gene>
    <name evidence="2" type="ORF">FC36_GL000737</name>
</gene>
<accession>A0A0R1TX60</accession>
<dbReference type="OrthoDB" id="2186822at2"/>
<feature type="region of interest" description="Disordered" evidence="1">
    <location>
        <begin position="1"/>
        <end position="42"/>
    </location>
</feature>
<feature type="compositionally biased region" description="Polar residues" evidence="1">
    <location>
        <begin position="13"/>
        <end position="25"/>
    </location>
</feature>
<dbReference type="EMBL" id="AZFH01000015">
    <property type="protein sequence ID" value="KRL83170.1"/>
    <property type="molecule type" value="Genomic_DNA"/>
</dbReference>